<accession>A0ABT3HBT6</accession>
<feature type="domain" description="Cyclic nucleotide-binding" evidence="1">
    <location>
        <begin position="15"/>
        <end position="134"/>
    </location>
</feature>
<name>A0ABT3HBT6_9HYPH</name>
<evidence type="ECO:0000313" key="3">
    <source>
        <dbReference type="Proteomes" id="UP001209755"/>
    </source>
</evidence>
<dbReference type="InterPro" id="IPR014710">
    <property type="entry name" value="RmlC-like_jellyroll"/>
</dbReference>
<gene>
    <name evidence="2" type="ORF">M2319_002187</name>
</gene>
<dbReference type="RefSeq" id="WP_264601481.1">
    <property type="nucleotide sequence ID" value="NZ_JAOQNS010000005.1"/>
</dbReference>
<dbReference type="Proteomes" id="UP001209755">
    <property type="component" value="Unassembled WGS sequence"/>
</dbReference>
<dbReference type="PROSITE" id="PS50042">
    <property type="entry name" value="CNMP_BINDING_3"/>
    <property type="match status" value="1"/>
</dbReference>
<dbReference type="InterPro" id="IPR000595">
    <property type="entry name" value="cNMP-bd_dom"/>
</dbReference>
<dbReference type="Gene3D" id="2.60.120.10">
    <property type="entry name" value="Jelly Rolls"/>
    <property type="match status" value="1"/>
</dbReference>
<evidence type="ECO:0000259" key="1">
    <source>
        <dbReference type="PROSITE" id="PS50042"/>
    </source>
</evidence>
<comment type="caution">
    <text evidence="2">The sequence shown here is derived from an EMBL/GenBank/DDBJ whole genome shotgun (WGS) entry which is preliminary data.</text>
</comment>
<dbReference type="EMBL" id="JAOQNS010000005">
    <property type="protein sequence ID" value="MCW2307850.1"/>
    <property type="molecule type" value="Genomic_DNA"/>
</dbReference>
<dbReference type="SUPFAM" id="SSF51206">
    <property type="entry name" value="cAMP-binding domain-like"/>
    <property type="match status" value="1"/>
</dbReference>
<dbReference type="InterPro" id="IPR050503">
    <property type="entry name" value="cAMP-dep_PK_reg_su-like"/>
</dbReference>
<dbReference type="InterPro" id="IPR018488">
    <property type="entry name" value="cNMP-bd_CS"/>
</dbReference>
<organism evidence="2 3">
    <name type="scientific">Rhodobium gokarnense</name>
    <dbReference type="NCBI Taxonomy" id="364296"/>
    <lineage>
        <taxon>Bacteria</taxon>
        <taxon>Pseudomonadati</taxon>
        <taxon>Pseudomonadota</taxon>
        <taxon>Alphaproteobacteria</taxon>
        <taxon>Hyphomicrobiales</taxon>
        <taxon>Rhodobiaceae</taxon>
        <taxon>Rhodobium</taxon>
    </lineage>
</organism>
<reference evidence="3" key="1">
    <citation type="submission" date="2023-07" db="EMBL/GenBank/DDBJ databases">
        <title>Genome sequencing of Purple Non-Sulfur Bacteria from various extreme environments.</title>
        <authorList>
            <person name="Mayer M."/>
        </authorList>
    </citation>
    <scope>NUCLEOTIDE SEQUENCE [LARGE SCALE GENOMIC DNA]</scope>
    <source>
        <strain evidence="3">DSM 17935</strain>
    </source>
</reference>
<dbReference type="InterPro" id="IPR018490">
    <property type="entry name" value="cNMP-bd_dom_sf"/>
</dbReference>
<evidence type="ECO:0000313" key="2">
    <source>
        <dbReference type="EMBL" id="MCW2307850.1"/>
    </source>
</evidence>
<dbReference type="SMART" id="SM00100">
    <property type="entry name" value="cNMP"/>
    <property type="match status" value="1"/>
</dbReference>
<dbReference type="Pfam" id="PF00027">
    <property type="entry name" value="cNMP_binding"/>
    <property type="match status" value="1"/>
</dbReference>
<sequence>MTLNAEVEALRKVPLFRKIDTAKLRLLAFISDRVTVRAGEDLCRQGESGDSAFIVLDGEADVLVETDQGLRKVAAVATNDIVGEIAILCDVPRTATIRATTEMAILSINKDNFLKLLKEFPDIALEVMRVLAARLERTTRDLADLRSATGGN</sequence>
<dbReference type="PRINTS" id="PR00103">
    <property type="entry name" value="CAMPKINASE"/>
</dbReference>
<protein>
    <submittedName>
        <fullName evidence="2">CRP-like cAMP-binding protein</fullName>
    </submittedName>
</protein>
<keyword evidence="3" id="KW-1185">Reference proteome</keyword>
<dbReference type="PANTHER" id="PTHR11635:SF152">
    <property type="entry name" value="CAMP-DEPENDENT PROTEIN KINASE TYPE I REGULATORY SUBUNIT-RELATED"/>
    <property type="match status" value="1"/>
</dbReference>
<proteinExistence type="predicted"/>
<dbReference type="CDD" id="cd00038">
    <property type="entry name" value="CAP_ED"/>
    <property type="match status" value="1"/>
</dbReference>
<dbReference type="PANTHER" id="PTHR11635">
    <property type="entry name" value="CAMP-DEPENDENT PROTEIN KINASE REGULATORY CHAIN"/>
    <property type="match status" value="1"/>
</dbReference>
<dbReference type="PROSITE" id="PS00889">
    <property type="entry name" value="CNMP_BINDING_2"/>
    <property type="match status" value="1"/>
</dbReference>